<accession>A9HWQ7</accession>
<dbReference type="KEGG" id="bpt:Bpet0203"/>
<evidence type="ECO:0000313" key="1">
    <source>
        <dbReference type="EMBL" id="CAP40534.1"/>
    </source>
</evidence>
<dbReference type="AlphaFoldDB" id="A9HWQ7"/>
<name>A9HWQ7_BORPD</name>
<gene>
    <name evidence="1" type="ordered locus">Bpet0203</name>
</gene>
<dbReference type="EMBL" id="AM902716">
    <property type="protein sequence ID" value="CAP40534.1"/>
    <property type="molecule type" value="Genomic_DNA"/>
</dbReference>
<protein>
    <submittedName>
        <fullName evidence="1">Uncharacterized protein</fullName>
    </submittedName>
</protein>
<evidence type="ECO:0000313" key="2">
    <source>
        <dbReference type="Proteomes" id="UP000001225"/>
    </source>
</evidence>
<proteinExistence type="predicted"/>
<reference evidence="1 2" key="1">
    <citation type="journal article" date="2008" name="BMC Genomics">
        <title>The missing link: Bordetella petrii is endowed with both the metabolic versatility of environmental bacteria and virulence traits of pathogenic Bordetellae.</title>
        <authorList>
            <person name="Gross R."/>
            <person name="Guzman C.A."/>
            <person name="Sebaihia M."/>
            <person name="Martins Dos Santos V.A."/>
            <person name="Pieper D.H."/>
            <person name="Koebnik R."/>
            <person name="Lechner M."/>
            <person name="Bartels D."/>
            <person name="Buhrmester J."/>
            <person name="Choudhuri J.V."/>
            <person name="Ebensen T."/>
            <person name="Gaigalat L."/>
            <person name="Herrmann S."/>
            <person name="Khachane A.N."/>
            <person name="Larisch C."/>
            <person name="Link S."/>
            <person name="Linke B."/>
            <person name="Meyer F."/>
            <person name="Mormann S."/>
            <person name="Nakunst D."/>
            <person name="Rueckert C."/>
            <person name="Schneiker-Bekel S."/>
            <person name="Schulze K."/>
            <person name="Vorhoelter F.J."/>
            <person name="Yevsa T."/>
            <person name="Engle J.T."/>
            <person name="Goldman W.E."/>
            <person name="Puehler A."/>
            <person name="Goebel U.B."/>
            <person name="Goesmann A."/>
            <person name="Bloecker H."/>
            <person name="Kaiser O."/>
            <person name="Martinez-Arias R."/>
        </authorList>
    </citation>
    <scope>NUCLEOTIDE SEQUENCE [LARGE SCALE GENOMIC DNA]</scope>
    <source>
        <strain evidence="2">ATCC BAA-461 / DSM 12804 / CCUG 43448 / CIP 107267 / Se-1111R</strain>
    </source>
</reference>
<organism evidence="1 2">
    <name type="scientific">Bordetella petrii (strain ATCC BAA-461 / DSM 12804 / CCUG 43448 / CIP 107267 / Se-1111R)</name>
    <dbReference type="NCBI Taxonomy" id="340100"/>
    <lineage>
        <taxon>Bacteria</taxon>
        <taxon>Pseudomonadati</taxon>
        <taxon>Pseudomonadota</taxon>
        <taxon>Betaproteobacteria</taxon>
        <taxon>Burkholderiales</taxon>
        <taxon>Alcaligenaceae</taxon>
        <taxon>Bordetella</taxon>
    </lineage>
</organism>
<sequence>MFRVLRTARVRHRLLHDLSRIAASGGWSPELQAAECASQASRIIRALPAGCWQADFVLEAYMQGLSAGFYDIAEEGMPQLLKQSLENNLETTAAALYIGYHHGSSIRQAWNSR</sequence>
<keyword evidence="2" id="KW-1185">Reference proteome</keyword>
<dbReference type="Proteomes" id="UP000001225">
    <property type="component" value="Chromosome"/>
</dbReference>